<keyword evidence="1" id="KW-0862">Zinc</keyword>
<name>A0A3N4L1Z9_9PEZI</name>
<evidence type="ECO:0000256" key="2">
    <source>
        <dbReference type="SAM" id="Coils"/>
    </source>
</evidence>
<evidence type="ECO:0000313" key="6">
    <source>
        <dbReference type="Proteomes" id="UP000277580"/>
    </source>
</evidence>
<protein>
    <recommendedName>
        <fullName evidence="4">CCHC-type domain-containing protein</fullName>
    </recommendedName>
</protein>
<evidence type="ECO:0000313" key="5">
    <source>
        <dbReference type="EMBL" id="RPB14601.1"/>
    </source>
</evidence>
<dbReference type="InParanoid" id="A0A3N4L1Z9"/>
<keyword evidence="2" id="KW-0175">Coiled coil</keyword>
<reference evidence="5 6" key="1">
    <citation type="journal article" date="2018" name="Nat. Ecol. Evol.">
        <title>Pezizomycetes genomes reveal the molecular basis of ectomycorrhizal truffle lifestyle.</title>
        <authorList>
            <person name="Murat C."/>
            <person name="Payen T."/>
            <person name="Noel B."/>
            <person name="Kuo A."/>
            <person name="Morin E."/>
            <person name="Chen J."/>
            <person name="Kohler A."/>
            <person name="Krizsan K."/>
            <person name="Balestrini R."/>
            <person name="Da Silva C."/>
            <person name="Montanini B."/>
            <person name="Hainaut M."/>
            <person name="Levati E."/>
            <person name="Barry K.W."/>
            <person name="Belfiori B."/>
            <person name="Cichocki N."/>
            <person name="Clum A."/>
            <person name="Dockter R.B."/>
            <person name="Fauchery L."/>
            <person name="Guy J."/>
            <person name="Iotti M."/>
            <person name="Le Tacon F."/>
            <person name="Lindquist E.A."/>
            <person name="Lipzen A."/>
            <person name="Malagnac F."/>
            <person name="Mello A."/>
            <person name="Molinier V."/>
            <person name="Miyauchi S."/>
            <person name="Poulain J."/>
            <person name="Riccioni C."/>
            <person name="Rubini A."/>
            <person name="Sitrit Y."/>
            <person name="Splivallo R."/>
            <person name="Traeger S."/>
            <person name="Wang M."/>
            <person name="Zifcakova L."/>
            <person name="Wipf D."/>
            <person name="Zambonelli A."/>
            <person name="Paolocci F."/>
            <person name="Nowrousian M."/>
            <person name="Ottonello S."/>
            <person name="Baldrian P."/>
            <person name="Spatafora J.W."/>
            <person name="Henrissat B."/>
            <person name="Nagy L.G."/>
            <person name="Aury J.M."/>
            <person name="Wincker P."/>
            <person name="Grigoriev I.V."/>
            <person name="Bonfante P."/>
            <person name="Martin F.M."/>
        </authorList>
    </citation>
    <scope>NUCLEOTIDE SEQUENCE [LARGE SCALE GENOMIC DNA]</scope>
    <source>
        <strain evidence="5 6">CCBAS932</strain>
    </source>
</reference>
<accession>A0A3N4L1Z9</accession>
<dbReference type="SMART" id="SM00343">
    <property type="entry name" value="ZnF_C2HC"/>
    <property type="match status" value="1"/>
</dbReference>
<organism evidence="5 6">
    <name type="scientific">Morchella conica CCBAS932</name>
    <dbReference type="NCBI Taxonomy" id="1392247"/>
    <lineage>
        <taxon>Eukaryota</taxon>
        <taxon>Fungi</taxon>
        <taxon>Dikarya</taxon>
        <taxon>Ascomycota</taxon>
        <taxon>Pezizomycotina</taxon>
        <taxon>Pezizomycetes</taxon>
        <taxon>Pezizales</taxon>
        <taxon>Morchellaceae</taxon>
        <taxon>Morchella</taxon>
    </lineage>
</organism>
<proteinExistence type="predicted"/>
<feature type="region of interest" description="Disordered" evidence="3">
    <location>
        <begin position="211"/>
        <end position="233"/>
    </location>
</feature>
<dbReference type="AlphaFoldDB" id="A0A3N4L1Z9"/>
<keyword evidence="1" id="KW-0479">Metal-binding</keyword>
<sequence>MPSLAMRESLTIEDRSNMITVRERRRYSTSAAYTTAKVHINVLPPPPPPKEIRWVQPYMPPVVIQCPPVVQPTPAPLYNIEATSEEIADRIYAENTERNKRISLEARLEDEKTRRLELEQEVEIEKARRDVEEAKRGVEEAKRKVEEAHRETEKIYLREREERARRRVADEYTYQSKSLGSSPRTSGESLWSAVAVTSTSSHGGLVVHDHRHGHGHHHHHHHGHRSHSESRDHRCTRCGDTDHRSRDCRVDTIYIPQNRVRHITYRS</sequence>
<dbReference type="InterPro" id="IPR001878">
    <property type="entry name" value="Znf_CCHC"/>
</dbReference>
<feature type="compositionally biased region" description="Basic residues" evidence="3">
    <location>
        <begin position="211"/>
        <end position="225"/>
    </location>
</feature>
<gene>
    <name evidence="5" type="ORF">P167DRAFT_57969</name>
</gene>
<evidence type="ECO:0000259" key="4">
    <source>
        <dbReference type="PROSITE" id="PS50158"/>
    </source>
</evidence>
<feature type="domain" description="CCHC-type" evidence="4">
    <location>
        <begin position="234"/>
        <end position="249"/>
    </location>
</feature>
<evidence type="ECO:0000256" key="1">
    <source>
        <dbReference type="PROSITE-ProRule" id="PRU00047"/>
    </source>
</evidence>
<keyword evidence="1" id="KW-0863">Zinc-finger</keyword>
<dbReference type="OrthoDB" id="5427435at2759"/>
<dbReference type="EMBL" id="ML119117">
    <property type="protein sequence ID" value="RPB14601.1"/>
    <property type="molecule type" value="Genomic_DNA"/>
</dbReference>
<dbReference type="Proteomes" id="UP000277580">
    <property type="component" value="Unassembled WGS sequence"/>
</dbReference>
<dbReference type="PROSITE" id="PS50158">
    <property type="entry name" value="ZF_CCHC"/>
    <property type="match status" value="1"/>
</dbReference>
<evidence type="ECO:0000256" key="3">
    <source>
        <dbReference type="SAM" id="MobiDB-lite"/>
    </source>
</evidence>
<keyword evidence="6" id="KW-1185">Reference proteome</keyword>
<dbReference type="GO" id="GO:0008270">
    <property type="term" value="F:zinc ion binding"/>
    <property type="evidence" value="ECO:0007669"/>
    <property type="project" value="UniProtKB-KW"/>
</dbReference>
<feature type="coiled-coil region" evidence="2">
    <location>
        <begin position="101"/>
        <end position="158"/>
    </location>
</feature>
<dbReference type="GO" id="GO:0003676">
    <property type="term" value="F:nucleic acid binding"/>
    <property type="evidence" value="ECO:0007669"/>
    <property type="project" value="InterPro"/>
</dbReference>